<accession>A0A6J5FCC6</accession>
<dbReference type="SUPFAM" id="SSF69796">
    <property type="entry name" value="Thymidylate synthase-complementing protein Thy1"/>
    <property type="match status" value="1"/>
</dbReference>
<name>A0A6J5FCC6_9BURK</name>
<evidence type="ECO:0000313" key="3">
    <source>
        <dbReference type="Proteomes" id="UP000494363"/>
    </source>
</evidence>
<protein>
    <submittedName>
        <fullName evidence="2">Uncharacterized protein</fullName>
    </submittedName>
</protein>
<dbReference type="GO" id="GO:0006231">
    <property type="term" value="P:dTMP biosynthetic process"/>
    <property type="evidence" value="ECO:0007669"/>
    <property type="project" value="InterPro"/>
</dbReference>
<feature type="region of interest" description="Disordered" evidence="1">
    <location>
        <begin position="105"/>
        <end position="129"/>
    </location>
</feature>
<proteinExistence type="predicted"/>
<sequence length="129" mass="14613">MFRVIEQIRNNLAGPTHWGLNESGMLAGQEVEDLLRAKTLWREAAENAITVAEKMMELCLHKQVVNRILEPFSTISAVVTATEWSNWYELRDHEDAQPEIRDLAQAMRQAVSRSSPREVGSGKLDDAHT</sequence>
<keyword evidence="3" id="KW-1185">Reference proteome</keyword>
<dbReference type="Gene3D" id="3.30.1360.170">
    <property type="match status" value="1"/>
</dbReference>
<dbReference type="GO" id="GO:0050660">
    <property type="term" value="F:flavin adenine dinucleotide binding"/>
    <property type="evidence" value="ECO:0007669"/>
    <property type="project" value="InterPro"/>
</dbReference>
<reference evidence="2 3" key="1">
    <citation type="submission" date="2020-04" db="EMBL/GenBank/DDBJ databases">
        <authorList>
            <person name="De Canck E."/>
        </authorList>
    </citation>
    <scope>NUCLEOTIDE SEQUENCE [LARGE SCALE GENOMIC DNA]</scope>
    <source>
        <strain evidence="2 3">LMG 29542</strain>
    </source>
</reference>
<dbReference type="InterPro" id="IPR003669">
    <property type="entry name" value="Thymidylate_synthase_ThyX"/>
</dbReference>
<dbReference type="EMBL" id="CADIKH010000262">
    <property type="protein sequence ID" value="CAB3775107.1"/>
    <property type="molecule type" value="Genomic_DNA"/>
</dbReference>
<dbReference type="Proteomes" id="UP000494363">
    <property type="component" value="Unassembled WGS sequence"/>
</dbReference>
<dbReference type="Pfam" id="PF02511">
    <property type="entry name" value="Thy1"/>
    <property type="match status" value="1"/>
</dbReference>
<evidence type="ECO:0000313" key="2">
    <source>
        <dbReference type="EMBL" id="CAB3775107.1"/>
    </source>
</evidence>
<organism evidence="2 3">
    <name type="scientific">Paraburkholderia humisilvae</name>
    <dbReference type="NCBI Taxonomy" id="627669"/>
    <lineage>
        <taxon>Bacteria</taxon>
        <taxon>Pseudomonadati</taxon>
        <taxon>Pseudomonadota</taxon>
        <taxon>Betaproteobacteria</taxon>
        <taxon>Burkholderiales</taxon>
        <taxon>Burkholderiaceae</taxon>
        <taxon>Paraburkholderia</taxon>
    </lineage>
</organism>
<gene>
    <name evidence="2" type="ORF">LMG29542_08489</name>
</gene>
<dbReference type="InterPro" id="IPR036098">
    <property type="entry name" value="Thymidylate_synthase_ThyX_sf"/>
</dbReference>
<dbReference type="GO" id="GO:0050797">
    <property type="term" value="F:thymidylate synthase (FAD) activity"/>
    <property type="evidence" value="ECO:0007669"/>
    <property type="project" value="InterPro"/>
</dbReference>
<evidence type="ECO:0000256" key="1">
    <source>
        <dbReference type="SAM" id="MobiDB-lite"/>
    </source>
</evidence>
<dbReference type="AlphaFoldDB" id="A0A6J5FCC6"/>